<dbReference type="Pfam" id="PF12710">
    <property type="entry name" value="HAD"/>
    <property type="match status" value="1"/>
</dbReference>
<evidence type="ECO:0000313" key="1">
    <source>
        <dbReference type="EMBL" id="SKD07895.1"/>
    </source>
</evidence>
<proteinExistence type="predicted"/>
<gene>
    <name evidence="1" type="ORF">SAMN05660461_3862</name>
</gene>
<protein>
    <submittedName>
        <fullName evidence="1">Haloacid Dehalogenase superfamily, subfamily IB, phosphoserine phosphatase-like</fullName>
    </submittedName>
</protein>
<dbReference type="EMBL" id="FUZZ01000003">
    <property type="protein sequence ID" value="SKD07895.1"/>
    <property type="molecule type" value="Genomic_DNA"/>
</dbReference>
<organism evidence="1 2">
    <name type="scientific">Chitinophaga ginsengisegetis</name>
    <dbReference type="NCBI Taxonomy" id="393003"/>
    <lineage>
        <taxon>Bacteria</taxon>
        <taxon>Pseudomonadati</taxon>
        <taxon>Bacteroidota</taxon>
        <taxon>Chitinophagia</taxon>
        <taxon>Chitinophagales</taxon>
        <taxon>Chitinophagaceae</taxon>
        <taxon>Chitinophaga</taxon>
    </lineage>
</organism>
<dbReference type="NCBIfam" id="TIGR01488">
    <property type="entry name" value="HAD-SF-IB"/>
    <property type="match status" value="1"/>
</dbReference>
<accession>A0A1T5P5B6</accession>
<evidence type="ECO:0000313" key="2">
    <source>
        <dbReference type="Proteomes" id="UP000190166"/>
    </source>
</evidence>
<sequence length="223" mass="25749">MISDKRIVIFDLCGTLYDSNTTMDFIREKVFSEKRQYRLFNKVSHFIGWKVFNKVLYKLLGLDLTRVIFVRSLKGYARTELNLLAEEFIKTTLSNKEITIAQEMLRNEMAQEKRVAIVSASMDFLVQAIAKELGVKEYYATTLDFASETGICNGRILHDLLGNKLETCRLHNLDVSKAFVITDNLSDAELVSKSSEAFIVAKKKNELFWTKFPTVKEIYVFDR</sequence>
<name>A0A1T5P5B6_9BACT</name>
<dbReference type="SUPFAM" id="SSF56784">
    <property type="entry name" value="HAD-like"/>
    <property type="match status" value="1"/>
</dbReference>
<dbReference type="Gene3D" id="3.40.50.1000">
    <property type="entry name" value="HAD superfamily/HAD-like"/>
    <property type="match status" value="1"/>
</dbReference>
<keyword evidence="2" id="KW-1185">Reference proteome</keyword>
<dbReference type="AlphaFoldDB" id="A0A1T5P5B6"/>
<dbReference type="STRING" id="393003.SAMN05660461_3862"/>
<dbReference type="Gene3D" id="1.20.1440.100">
    <property type="entry name" value="SG protein - dephosphorylation function"/>
    <property type="match status" value="1"/>
</dbReference>
<dbReference type="InterPro" id="IPR023214">
    <property type="entry name" value="HAD_sf"/>
</dbReference>
<dbReference type="RefSeq" id="WP_079471146.1">
    <property type="nucleotide sequence ID" value="NZ_FUZZ01000003.1"/>
</dbReference>
<dbReference type="Proteomes" id="UP000190166">
    <property type="component" value="Unassembled WGS sequence"/>
</dbReference>
<dbReference type="InterPro" id="IPR036412">
    <property type="entry name" value="HAD-like_sf"/>
</dbReference>
<reference evidence="2" key="1">
    <citation type="submission" date="2017-02" db="EMBL/GenBank/DDBJ databases">
        <authorList>
            <person name="Varghese N."/>
            <person name="Submissions S."/>
        </authorList>
    </citation>
    <scope>NUCLEOTIDE SEQUENCE [LARGE SCALE GENOMIC DNA]</scope>
    <source>
        <strain evidence="2">DSM 18108</strain>
    </source>
</reference>